<gene>
    <name evidence="2" type="ORF">K5I21_21460</name>
</gene>
<sequence length="106" mass="11636">MRRLKKRFITAIIAAVLAAGAAVPGYAAVRKAELRTPITSVSISVRSNVEAETDYDEATVMVTADSDQFTVGAYKWATEKDYWKIGDVPKVKVELHARTGYSILLC</sequence>
<comment type="caution">
    <text evidence="2">The sequence shown here is derived from an EMBL/GenBank/DDBJ whole genome shotgun (WGS) entry which is preliminary data.</text>
</comment>
<accession>A0AAW5F9E5</accession>
<name>A0AAW5F9E5_CLOSY</name>
<keyword evidence="1" id="KW-0732">Signal</keyword>
<evidence type="ECO:0000313" key="2">
    <source>
        <dbReference type="EMBL" id="MCK0088382.1"/>
    </source>
</evidence>
<reference evidence="2" key="1">
    <citation type="journal article" date="2022" name="Cell Host Microbe">
        <title>Colonization of the live biotherapeutic product VE303 and modulation of the microbiota and metabolites in healthy volunteers.</title>
        <authorList>
            <person name="Dsouza M."/>
            <person name="Menon R."/>
            <person name="Crossette E."/>
            <person name="Bhattarai S.K."/>
            <person name="Schneider J."/>
            <person name="Kim Y.G."/>
            <person name="Reddy S."/>
            <person name="Caballero S."/>
            <person name="Felix C."/>
            <person name="Cornacchione L."/>
            <person name="Hendrickson J."/>
            <person name="Watson A.R."/>
            <person name="Minot S.S."/>
            <person name="Greenfield N."/>
            <person name="Schopf L."/>
            <person name="Szabady R."/>
            <person name="Patarroyo J."/>
            <person name="Smith W."/>
            <person name="Harrison P."/>
            <person name="Kuijper E.J."/>
            <person name="Kelly C.P."/>
            <person name="Olle B."/>
            <person name="Bobilev D."/>
            <person name="Silber J.L."/>
            <person name="Bucci V."/>
            <person name="Roberts B."/>
            <person name="Faith J."/>
            <person name="Norman J.M."/>
        </authorList>
    </citation>
    <scope>NUCLEOTIDE SEQUENCE</scope>
    <source>
        <strain evidence="2">VE303-04</strain>
    </source>
</reference>
<organism evidence="2 3">
    <name type="scientific">Clostridium symbiosum</name>
    <name type="common">Bacteroides symbiosus</name>
    <dbReference type="NCBI Taxonomy" id="1512"/>
    <lineage>
        <taxon>Bacteria</taxon>
        <taxon>Bacillati</taxon>
        <taxon>Bacillota</taxon>
        <taxon>Clostridia</taxon>
        <taxon>Lachnospirales</taxon>
        <taxon>Lachnospiraceae</taxon>
        <taxon>Otoolea</taxon>
    </lineage>
</organism>
<dbReference type="Proteomes" id="UP001203136">
    <property type="component" value="Unassembled WGS sequence"/>
</dbReference>
<protein>
    <submittedName>
        <fullName evidence="2">Uncharacterized protein</fullName>
    </submittedName>
</protein>
<feature type="chain" id="PRO_5043711508" evidence="1">
    <location>
        <begin position="28"/>
        <end position="106"/>
    </location>
</feature>
<proteinExistence type="predicted"/>
<evidence type="ECO:0000313" key="3">
    <source>
        <dbReference type="Proteomes" id="UP001203136"/>
    </source>
</evidence>
<dbReference type="AlphaFoldDB" id="A0AAW5F9E5"/>
<feature type="signal peptide" evidence="1">
    <location>
        <begin position="1"/>
        <end position="27"/>
    </location>
</feature>
<dbReference type="EMBL" id="JAINVB010000001">
    <property type="protein sequence ID" value="MCK0088382.1"/>
    <property type="molecule type" value="Genomic_DNA"/>
</dbReference>
<dbReference type="RefSeq" id="WP_024739381.1">
    <property type="nucleotide sequence ID" value="NZ_CABHNX010000009.1"/>
</dbReference>
<evidence type="ECO:0000256" key="1">
    <source>
        <dbReference type="SAM" id="SignalP"/>
    </source>
</evidence>